<gene>
    <name evidence="12" type="ORF">ES319_D04G197700v1</name>
</gene>
<dbReference type="GO" id="GO:0016020">
    <property type="term" value="C:membrane"/>
    <property type="evidence" value="ECO:0007669"/>
    <property type="project" value="UniProtKB-SubCell"/>
</dbReference>
<dbReference type="OrthoDB" id="759142at2759"/>
<evidence type="ECO:0000256" key="8">
    <source>
        <dbReference type="RuleBase" id="RU003827"/>
    </source>
</evidence>
<protein>
    <recommendedName>
        <fullName evidence="11">GOLD domain-containing protein</fullName>
    </recommendedName>
</protein>
<sequence length="271" mass="30529">MSGNAELRRLVMFQAVLLVVLMLALSNAPVGDAIWLNVPPTGTKCVSEEIQSNVVVLSDYVVVSDDHGHVPTISAKVTSPYGNNLHHKENVTHGQFAFTTQEAGNYLACFWTDSHTRGAGEVSVNIEWKTGIAAKDWESVARKEKIEGVELELRKLEGAVEAIHENLLYLRDREAEMRTTSENTNARVAWFSIMSLGICIVVSGSQIWYLKRYFQRRSLSKVLNSLIGRQENSETCFLFFNFMYVLQRKVLIPHSEGIVNIYHTKRIVLVS</sequence>
<evidence type="ECO:0000256" key="3">
    <source>
        <dbReference type="ARBA" id="ARBA00022692"/>
    </source>
</evidence>
<evidence type="ECO:0000256" key="5">
    <source>
        <dbReference type="ARBA" id="ARBA00022989"/>
    </source>
</evidence>
<evidence type="ECO:0000256" key="10">
    <source>
        <dbReference type="SAM" id="SignalP"/>
    </source>
</evidence>
<dbReference type="Proteomes" id="UP000327439">
    <property type="component" value="Chromosome D04"/>
</dbReference>
<comment type="similarity">
    <text evidence="2 8">Belongs to the EMP24/GP25L family.</text>
</comment>
<feature type="signal peptide" evidence="10">
    <location>
        <begin position="1"/>
        <end position="33"/>
    </location>
</feature>
<proteinExistence type="inferred from homology"/>
<evidence type="ECO:0000256" key="1">
    <source>
        <dbReference type="ARBA" id="ARBA00004479"/>
    </source>
</evidence>
<evidence type="ECO:0000256" key="9">
    <source>
        <dbReference type="SAM" id="Phobius"/>
    </source>
</evidence>
<dbReference type="AlphaFoldDB" id="A0A5J5RYF1"/>
<dbReference type="InterPro" id="IPR009038">
    <property type="entry name" value="GOLD_dom"/>
</dbReference>
<evidence type="ECO:0000256" key="2">
    <source>
        <dbReference type="ARBA" id="ARBA00007104"/>
    </source>
</evidence>
<dbReference type="SMART" id="SM01190">
    <property type="entry name" value="EMP24_GP25L"/>
    <property type="match status" value="1"/>
</dbReference>
<dbReference type="EMBL" id="CM018218">
    <property type="protein sequence ID" value="KAB2036067.1"/>
    <property type="molecule type" value="Genomic_DNA"/>
</dbReference>
<organism evidence="12 13">
    <name type="scientific">Gossypium barbadense</name>
    <name type="common">Sea Island cotton</name>
    <name type="synonym">Hibiscus barbadensis</name>
    <dbReference type="NCBI Taxonomy" id="3634"/>
    <lineage>
        <taxon>Eukaryota</taxon>
        <taxon>Viridiplantae</taxon>
        <taxon>Streptophyta</taxon>
        <taxon>Embryophyta</taxon>
        <taxon>Tracheophyta</taxon>
        <taxon>Spermatophyta</taxon>
        <taxon>Magnoliopsida</taxon>
        <taxon>eudicotyledons</taxon>
        <taxon>Gunneridae</taxon>
        <taxon>Pentapetalae</taxon>
        <taxon>rosids</taxon>
        <taxon>malvids</taxon>
        <taxon>Malvales</taxon>
        <taxon>Malvaceae</taxon>
        <taxon>Malvoideae</taxon>
        <taxon>Gossypium</taxon>
    </lineage>
</organism>
<keyword evidence="7 9" id="KW-0472">Membrane</keyword>
<evidence type="ECO:0000313" key="12">
    <source>
        <dbReference type="EMBL" id="KAB2036067.1"/>
    </source>
</evidence>
<keyword evidence="3 8" id="KW-0812">Transmembrane</keyword>
<keyword evidence="5 9" id="KW-1133">Transmembrane helix</keyword>
<reference evidence="13" key="1">
    <citation type="journal article" date="2020" name="Nat. Genet.">
        <title>Genomic diversifications of five Gossypium allopolyploid species and their impact on cotton improvement.</title>
        <authorList>
            <person name="Chen Z.J."/>
            <person name="Sreedasyam A."/>
            <person name="Ando A."/>
            <person name="Song Q."/>
            <person name="De Santiago L.M."/>
            <person name="Hulse-Kemp A.M."/>
            <person name="Ding M."/>
            <person name="Ye W."/>
            <person name="Kirkbride R.C."/>
            <person name="Jenkins J."/>
            <person name="Plott C."/>
            <person name="Lovell J."/>
            <person name="Lin Y.M."/>
            <person name="Vaughn R."/>
            <person name="Liu B."/>
            <person name="Simpson S."/>
            <person name="Scheffler B.E."/>
            <person name="Wen L."/>
            <person name="Saski C.A."/>
            <person name="Grover C.E."/>
            <person name="Hu G."/>
            <person name="Conover J.L."/>
            <person name="Carlson J.W."/>
            <person name="Shu S."/>
            <person name="Boston L.B."/>
            <person name="Williams M."/>
            <person name="Peterson D.G."/>
            <person name="McGee K."/>
            <person name="Jones D.C."/>
            <person name="Wendel J.F."/>
            <person name="Stelly D.M."/>
            <person name="Grimwood J."/>
            <person name="Schmutz J."/>
        </authorList>
    </citation>
    <scope>NUCLEOTIDE SEQUENCE [LARGE SCALE GENOMIC DNA]</scope>
    <source>
        <strain evidence="13">cv. 3-79</strain>
    </source>
</reference>
<dbReference type="PANTHER" id="PTHR22811">
    <property type="entry name" value="TRANSMEMBRANE EMP24 DOMAIN-CONTAINING PROTEIN"/>
    <property type="match status" value="1"/>
</dbReference>
<evidence type="ECO:0000259" key="11">
    <source>
        <dbReference type="PROSITE" id="PS50866"/>
    </source>
</evidence>
<dbReference type="Pfam" id="PF01105">
    <property type="entry name" value="EMP24_GP25L"/>
    <property type="match status" value="1"/>
</dbReference>
<keyword evidence="4 10" id="KW-0732">Signal</keyword>
<accession>A0A5J5RYF1</accession>
<feature type="transmembrane region" description="Helical" evidence="9">
    <location>
        <begin position="188"/>
        <end position="210"/>
    </location>
</feature>
<evidence type="ECO:0000256" key="4">
    <source>
        <dbReference type="ARBA" id="ARBA00022729"/>
    </source>
</evidence>
<feature type="chain" id="PRO_5023818796" description="GOLD domain-containing protein" evidence="10">
    <location>
        <begin position="34"/>
        <end position="271"/>
    </location>
</feature>
<keyword evidence="6" id="KW-0175">Coiled coil</keyword>
<dbReference type="InterPro" id="IPR015720">
    <property type="entry name" value="Emp24-like"/>
</dbReference>
<evidence type="ECO:0000256" key="7">
    <source>
        <dbReference type="ARBA" id="ARBA00023136"/>
    </source>
</evidence>
<feature type="domain" description="GOLD" evidence="11">
    <location>
        <begin position="43"/>
        <end position="155"/>
    </location>
</feature>
<dbReference type="PROSITE" id="PS50866">
    <property type="entry name" value="GOLD"/>
    <property type="match status" value="1"/>
</dbReference>
<evidence type="ECO:0000256" key="6">
    <source>
        <dbReference type="ARBA" id="ARBA00023054"/>
    </source>
</evidence>
<keyword evidence="13" id="KW-1185">Reference proteome</keyword>
<comment type="subcellular location">
    <subcellularLocation>
        <location evidence="1 8">Membrane</location>
        <topology evidence="1 8">Single-pass type I membrane protein</topology>
    </subcellularLocation>
</comment>
<evidence type="ECO:0000313" key="13">
    <source>
        <dbReference type="Proteomes" id="UP000327439"/>
    </source>
</evidence>
<name>A0A5J5RYF1_GOSBA</name>